<evidence type="ECO:0000256" key="2">
    <source>
        <dbReference type="ARBA" id="ARBA00023145"/>
    </source>
</evidence>
<dbReference type="Proteomes" id="UP000196531">
    <property type="component" value="Unassembled WGS sequence"/>
</dbReference>
<evidence type="ECO:0000256" key="4">
    <source>
        <dbReference type="ARBA" id="ARBA00023317"/>
    </source>
</evidence>
<keyword evidence="1" id="KW-0210">Decarboxylase</keyword>
<evidence type="ECO:0000313" key="6">
    <source>
        <dbReference type="Proteomes" id="UP000196531"/>
    </source>
</evidence>
<gene>
    <name evidence="5" type="ORF">A9Q84_05655</name>
</gene>
<accession>A0A1Y5FBL9</accession>
<dbReference type="EMBL" id="MAAO01000004">
    <property type="protein sequence ID" value="OUR98898.1"/>
    <property type="molecule type" value="Genomic_DNA"/>
</dbReference>
<organism evidence="5 6">
    <name type="scientific">Halobacteriovorax marinus</name>
    <dbReference type="NCBI Taxonomy" id="97084"/>
    <lineage>
        <taxon>Bacteria</taxon>
        <taxon>Pseudomonadati</taxon>
        <taxon>Bdellovibrionota</taxon>
        <taxon>Bacteriovoracia</taxon>
        <taxon>Bacteriovoracales</taxon>
        <taxon>Halobacteriovoraceae</taxon>
        <taxon>Halobacteriovorax</taxon>
    </lineage>
</organism>
<dbReference type="GO" id="GO:0008654">
    <property type="term" value="P:phospholipid biosynthetic process"/>
    <property type="evidence" value="ECO:0007669"/>
    <property type="project" value="InterPro"/>
</dbReference>
<protein>
    <submittedName>
        <fullName evidence="5">Phosphatidylserine decarboxylase</fullName>
    </submittedName>
</protein>
<dbReference type="PANTHER" id="PTHR10067">
    <property type="entry name" value="PHOSPHATIDYLSERINE DECARBOXYLASE"/>
    <property type="match status" value="1"/>
</dbReference>
<name>A0A1Y5FBL9_9BACT</name>
<dbReference type="Pfam" id="PF02666">
    <property type="entry name" value="PS_Dcarbxylase"/>
    <property type="match status" value="1"/>
</dbReference>
<dbReference type="GO" id="GO:0004609">
    <property type="term" value="F:phosphatidylserine decarboxylase activity"/>
    <property type="evidence" value="ECO:0007669"/>
    <property type="project" value="InterPro"/>
</dbReference>
<evidence type="ECO:0000256" key="3">
    <source>
        <dbReference type="ARBA" id="ARBA00023239"/>
    </source>
</evidence>
<dbReference type="AlphaFoldDB" id="A0A1Y5FBL9"/>
<dbReference type="PANTHER" id="PTHR10067:SF17">
    <property type="entry name" value="PHOSPHATIDYLSERINE DECARBOXYLASE PROENZYME 2"/>
    <property type="match status" value="1"/>
</dbReference>
<dbReference type="InterPro" id="IPR003817">
    <property type="entry name" value="PS_Dcarbxylase"/>
</dbReference>
<sequence>MQIQYFNRGKNAVEVEKVYGDAGVKWLYKNFFGKFLSSALVKAPISVIYGYLQSLPISRNKIPEFIKNFEIQMDEFVPELGHNDLDPYSSFNSFFIREFKEGAREIESDFSKMPAFCEARYFGYASITDDKAVPVKGKFLNAKELLANEKWLETFHDGPLLLARLCPVDYHRFHFPDTGKVIDNYKVGGLYHSVNPIALKEKQDIFSTNVREVTILETENFGKLAYVEVGAICVGKIVQSTDLTTFSRGQEKGYFLFGGSTVIVIGEKGKWSPSKDILEYTEKGMETYIQLGSEVATKL</sequence>
<comment type="caution">
    <text evidence="5">The sequence shown here is derived from an EMBL/GenBank/DDBJ whole genome shotgun (WGS) entry which is preliminary data.</text>
</comment>
<evidence type="ECO:0000313" key="5">
    <source>
        <dbReference type="EMBL" id="OUR98898.1"/>
    </source>
</evidence>
<keyword evidence="2" id="KW-0865">Zymogen</keyword>
<reference evidence="6" key="1">
    <citation type="journal article" date="2017" name="Proc. Natl. Acad. Sci. U.S.A.">
        <title>Simulation of Deepwater Horizon oil plume reveals substrate specialization within a complex community of hydrocarbon-degraders.</title>
        <authorList>
            <person name="Hu P."/>
            <person name="Dubinsky E.A."/>
            <person name="Probst A.J."/>
            <person name="Wang J."/>
            <person name="Sieber C.M.K."/>
            <person name="Tom L.M."/>
            <person name="Gardinali P."/>
            <person name="Banfield J.F."/>
            <person name="Atlas R.M."/>
            <person name="Andersen G.L."/>
        </authorList>
    </citation>
    <scope>NUCLEOTIDE SEQUENCE [LARGE SCALE GENOMIC DNA]</scope>
</reference>
<proteinExistence type="predicted"/>
<evidence type="ECO:0000256" key="1">
    <source>
        <dbReference type="ARBA" id="ARBA00022793"/>
    </source>
</evidence>
<keyword evidence="4" id="KW-0670">Pyruvate</keyword>
<keyword evidence="3" id="KW-0456">Lyase</keyword>